<dbReference type="RefSeq" id="WP_116301056.1">
    <property type="nucleotide sequence ID" value="NZ_NFZW01000004.1"/>
</dbReference>
<evidence type="ECO:0008006" key="4">
    <source>
        <dbReference type="Google" id="ProtNLM"/>
    </source>
</evidence>
<reference evidence="3" key="1">
    <citation type="submission" date="2017-05" db="EMBL/GenBank/DDBJ databases">
        <authorList>
            <person name="Sharma S."/>
            <person name="Sidhu C."/>
            <person name="Pinnaka A.K."/>
        </authorList>
    </citation>
    <scope>NUCLEOTIDE SEQUENCE [LARGE SCALE GENOMIC DNA]</scope>
    <source>
        <strain evidence="3">AK93</strain>
    </source>
</reference>
<accession>A0A3E0WYV8</accession>
<organism evidence="2 3">
    <name type="scientific">Alkalilimnicola ehrlichii</name>
    <dbReference type="NCBI Taxonomy" id="351052"/>
    <lineage>
        <taxon>Bacteria</taxon>
        <taxon>Pseudomonadati</taxon>
        <taxon>Pseudomonadota</taxon>
        <taxon>Gammaproteobacteria</taxon>
        <taxon>Chromatiales</taxon>
        <taxon>Ectothiorhodospiraceae</taxon>
        <taxon>Alkalilimnicola</taxon>
    </lineage>
</organism>
<dbReference type="OrthoDB" id="6614694at2"/>
<keyword evidence="1" id="KW-1133">Transmembrane helix</keyword>
<dbReference type="Proteomes" id="UP000256763">
    <property type="component" value="Unassembled WGS sequence"/>
</dbReference>
<evidence type="ECO:0000313" key="3">
    <source>
        <dbReference type="Proteomes" id="UP000256763"/>
    </source>
</evidence>
<proteinExistence type="predicted"/>
<evidence type="ECO:0000256" key="1">
    <source>
        <dbReference type="SAM" id="Phobius"/>
    </source>
</evidence>
<keyword evidence="1" id="KW-0472">Membrane</keyword>
<name>A0A3E0WYV8_9GAMM</name>
<keyword evidence="1" id="KW-0812">Transmembrane</keyword>
<comment type="caution">
    <text evidence="2">The sequence shown here is derived from an EMBL/GenBank/DDBJ whole genome shotgun (WGS) entry which is preliminary data.</text>
</comment>
<dbReference type="EMBL" id="NFZW01000004">
    <property type="protein sequence ID" value="RFA38208.1"/>
    <property type="molecule type" value="Genomic_DNA"/>
</dbReference>
<feature type="transmembrane region" description="Helical" evidence="1">
    <location>
        <begin position="189"/>
        <end position="209"/>
    </location>
</feature>
<evidence type="ECO:0000313" key="2">
    <source>
        <dbReference type="EMBL" id="RFA38208.1"/>
    </source>
</evidence>
<sequence>MFVHRLNLAWLVKRTELISAILLSIATVGTAWCSYQSAVWGGIQAFKLSDANRLSRESIMQRLEANQEALLEAGHLAEFIDARVRGDDALAQFYYHRFRPAMREAVDAWLATDPFEDAAAPTTPFEMPQYDSDFVHRADALESESARVHDAAAEANHRSDMYLLATVMLASVLFFAGIAPKFSHLDIRFFLLGMGSAMLTGAAVLLIRLPAMIT</sequence>
<dbReference type="AlphaFoldDB" id="A0A3E0WYV8"/>
<keyword evidence="3" id="KW-1185">Reference proteome</keyword>
<feature type="transmembrane region" description="Helical" evidence="1">
    <location>
        <begin position="162"/>
        <end position="183"/>
    </location>
</feature>
<protein>
    <recommendedName>
        <fullName evidence="4">DUF4337 domain-containing protein</fullName>
    </recommendedName>
</protein>
<gene>
    <name evidence="2" type="ORF">CAL65_05020</name>
</gene>